<dbReference type="InterPro" id="IPR036034">
    <property type="entry name" value="PDZ_sf"/>
</dbReference>
<dbReference type="InterPro" id="IPR009003">
    <property type="entry name" value="Peptidase_S1_PA"/>
</dbReference>
<dbReference type="EMBL" id="PFAZ01000009">
    <property type="protein sequence ID" value="PIR88912.1"/>
    <property type="molecule type" value="Genomic_DNA"/>
</dbReference>
<keyword evidence="2" id="KW-0645">Protease</keyword>
<accession>A0A2H0UR43</accession>
<dbReference type="Gene3D" id="2.30.42.10">
    <property type="match status" value="1"/>
</dbReference>
<dbReference type="PANTHER" id="PTHR43343:SF3">
    <property type="entry name" value="PROTEASE DO-LIKE 8, CHLOROPLASTIC"/>
    <property type="match status" value="1"/>
</dbReference>
<dbReference type="Gene3D" id="2.40.10.10">
    <property type="entry name" value="Trypsin-like serine proteases"/>
    <property type="match status" value="2"/>
</dbReference>
<name>A0A2H0UR43_9BACT</name>
<dbReference type="Pfam" id="PF13180">
    <property type="entry name" value="PDZ_2"/>
    <property type="match status" value="1"/>
</dbReference>
<comment type="similarity">
    <text evidence="1">Belongs to the peptidase S1C family.</text>
</comment>
<evidence type="ECO:0000256" key="2">
    <source>
        <dbReference type="ARBA" id="ARBA00022670"/>
    </source>
</evidence>
<evidence type="ECO:0000313" key="6">
    <source>
        <dbReference type="EMBL" id="PIR88912.1"/>
    </source>
</evidence>
<protein>
    <recommendedName>
        <fullName evidence="5">PDZ domain-containing protein</fullName>
    </recommendedName>
</protein>
<evidence type="ECO:0000256" key="1">
    <source>
        <dbReference type="ARBA" id="ARBA00010541"/>
    </source>
</evidence>
<dbReference type="SMART" id="SM00228">
    <property type="entry name" value="PDZ"/>
    <property type="match status" value="1"/>
</dbReference>
<dbReference type="InterPro" id="IPR001478">
    <property type="entry name" value="PDZ"/>
</dbReference>
<feature type="domain" description="PDZ" evidence="5">
    <location>
        <begin position="315"/>
        <end position="403"/>
    </location>
</feature>
<evidence type="ECO:0000259" key="5">
    <source>
        <dbReference type="SMART" id="SM00228"/>
    </source>
</evidence>
<evidence type="ECO:0000256" key="3">
    <source>
        <dbReference type="ARBA" id="ARBA00022801"/>
    </source>
</evidence>
<dbReference type="AlphaFoldDB" id="A0A2H0UR43"/>
<dbReference type="InterPro" id="IPR001940">
    <property type="entry name" value="Peptidase_S1C"/>
</dbReference>
<keyword evidence="3" id="KW-0378">Hydrolase</keyword>
<dbReference type="SUPFAM" id="SSF50156">
    <property type="entry name" value="PDZ domain-like"/>
    <property type="match status" value="1"/>
</dbReference>
<dbReference type="Pfam" id="PF13365">
    <property type="entry name" value="Trypsin_2"/>
    <property type="match status" value="1"/>
</dbReference>
<feature type="signal peptide" evidence="4">
    <location>
        <begin position="1"/>
        <end position="32"/>
    </location>
</feature>
<feature type="chain" id="PRO_5013816399" description="PDZ domain-containing protein" evidence="4">
    <location>
        <begin position="33"/>
        <end position="416"/>
    </location>
</feature>
<dbReference type="PRINTS" id="PR00834">
    <property type="entry name" value="PROTEASES2C"/>
</dbReference>
<dbReference type="InterPro" id="IPR051201">
    <property type="entry name" value="Chloro_Bact_Ser_Proteases"/>
</dbReference>
<dbReference type="GO" id="GO:0006508">
    <property type="term" value="P:proteolysis"/>
    <property type="evidence" value="ECO:0007669"/>
    <property type="project" value="UniProtKB-KW"/>
</dbReference>
<dbReference type="GO" id="GO:0004252">
    <property type="term" value="F:serine-type endopeptidase activity"/>
    <property type="evidence" value="ECO:0007669"/>
    <property type="project" value="InterPro"/>
</dbReference>
<evidence type="ECO:0000256" key="4">
    <source>
        <dbReference type="SAM" id="SignalP"/>
    </source>
</evidence>
<evidence type="ECO:0000313" key="7">
    <source>
        <dbReference type="Proteomes" id="UP000231157"/>
    </source>
</evidence>
<dbReference type="Proteomes" id="UP000231157">
    <property type="component" value="Unassembled WGS sequence"/>
</dbReference>
<proteinExistence type="inferred from homology"/>
<dbReference type="PANTHER" id="PTHR43343">
    <property type="entry name" value="PEPTIDASE S12"/>
    <property type="match status" value="1"/>
</dbReference>
<dbReference type="SUPFAM" id="SSF50494">
    <property type="entry name" value="Trypsin-like serine proteases"/>
    <property type="match status" value="1"/>
</dbReference>
<gene>
    <name evidence="6" type="ORF">COU07_03375</name>
</gene>
<organism evidence="6 7">
    <name type="scientific">Candidatus Harrisonbacteria bacterium CG10_big_fil_rev_8_21_14_0_10_40_38</name>
    <dbReference type="NCBI Taxonomy" id="1974583"/>
    <lineage>
        <taxon>Bacteria</taxon>
        <taxon>Candidatus Harrisoniibacteriota</taxon>
    </lineage>
</organism>
<dbReference type="InterPro" id="IPR043504">
    <property type="entry name" value="Peptidase_S1_PA_chymotrypsin"/>
</dbReference>
<sequence length="416" mass="44461">MIKNNSTKAFFFISVALLAGFLLGTVKNSAHANILDDIINKIRVTQSESVTKTENNIEKTELYKSDNVYEDSIVNAIDKNSDAVISIIVSKDLPIIENCPYNPFGDLPPEFQDFFGNLKFQRPCQNGTKEQEIGGGSGFIVSEDGLVITNKHVVSDESASYTVLTNDGEKYPATVLALDPVQDIAIVKIKTDSKNLPTVNLGDSDSVRLGQTAIAIGNALGEFRNTVSVGIISGLARSIEASGSDGIEHLEGLIQTDAAINPGNSGGPLLNLKGEVIAINTAVARNAENIGFAIPINQAKRALESVEKTGKISVPYLGVRYIQISKELSEKENLPVSEGALVRGGEDGPAIVSNSPAAKAGLKTEDIITAINSEKITETKTLLGIIQKHNVGDVVRLSILREGKKQEISVKLEARP</sequence>
<keyword evidence="4" id="KW-0732">Signal</keyword>
<reference evidence="7" key="1">
    <citation type="submission" date="2017-09" db="EMBL/GenBank/DDBJ databases">
        <title>Depth-based differentiation of microbial function through sediment-hosted aquifers and enrichment of novel symbionts in the deep terrestrial subsurface.</title>
        <authorList>
            <person name="Probst A.J."/>
            <person name="Ladd B."/>
            <person name="Jarett J.K."/>
            <person name="Geller-Mcgrath D.E."/>
            <person name="Sieber C.M.K."/>
            <person name="Emerson J.B."/>
            <person name="Anantharaman K."/>
            <person name="Thomas B.C."/>
            <person name="Malmstrom R."/>
            <person name="Stieglmeier M."/>
            <person name="Klingl A."/>
            <person name="Woyke T."/>
            <person name="Ryan C.M."/>
            <person name="Banfield J.F."/>
        </authorList>
    </citation>
    <scope>NUCLEOTIDE SEQUENCE [LARGE SCALE GENOMIC DNA]</scope>
</reference>
<comment type="caution">
    <text evidence="6">The sequence shown here is derived from an EMBL/GenBank/DDBJ whole genome shotgun (WGS) entry which is preliminary data.</text>
</comment>